<dbReference type="Proteomes" id="UP000770015">
    <property type="component" value="Unassembled WGS sequence"/>
</dbReference>
<organism evidence="1 2">
    <name type="scientific">Plectosphaerella plurivora</name>
    <dbReference type="NCBI Taxonomy" id="936078"/>
    <lineage>
        <taxon>Eukaryota</taxon>
        <taxon>Fungi</taxon>
        <taxon>Dikarya</taxon>
        <taxon>Ascomycota</taxon>
        <taxon>Pezizomycotina</taxon>
        <taxon>Sordariomycetes</taxon>
        <taxon>Hypocreomycetidae</taxon>
        <taxon>Glomerellales</taxon>
        <taxon>Plectosphaerellaceae</taxon>
        <taxon>Plectosphaerella</taxon>
    </lineage>
</organism>
<evidence type="ECO:0000313" key="1">
    <source>
        <dbReference type="EMBL" id="KAH6693526.1"/>
    </source>
</evidence>
<reference evidence="1" key="1">
    <citation type="journal article" date="2021" name="Nat. Commun.">
        <title>Genetic determinants of endophytism in the Arabidopsis root mycobiome.</title>
        <authorList>
            <person name="Mesny F."/>
            <person name="Miyauchi S."/>
            <person name="Thiergart T."/>
            <person name="Pickel B."/>
            <person name="Atanasova L."/>
            <person name="Karlsson M."/>
            <person name="Huettel B."/>
            <person name="Barry K.W."/>
            <person name="Haridas S."/>
            <person name="Chen C."/>
            <person name="Bauer D."/>
            <person name="Andreopoulos W."/>
            <person name="Pangilinan J."/>
            <person name="LaButti K."/>
            <person name="Riley R."/>
            <person name="Lipzen A."/>
            <person name="Clum A."/>
            <person name="Drula E."/>
            <person name="Henrissat B."/>
            <person name="Kohler A."/>
            <person name="Grigoriev I.V."/>
            <person name="Martin F.M."/>
            <person name="Hacquard S."/>
        </authorList>
    </citation>
    <scope>NUCLEOTIDE SEQUENCE</scope>
    <source>
        <strain evidence="1">MPI-SDFR-AT-0117</strain>
    </source>
</reference>
<keyword evidence="2" id="KW-1185">Reference proteome</keyword>
<accession>A0A9P8VI56</accession>
<proteinExistence type="predicted"/>
<protein>
    <submittedName>
        <fullName evidence="1">Uncharacterized protein</fullName>
    </submittedName>
</protein>
<gene>
    <name evidence="1" type="ORF">F5X68DRAFT_199288</name>
</gene>
<dbReference type="EMBL" id="JAGSXJ010000003">
    <property type="protein sequence ID" value="KAH6693526.1"/>
    <property type="molecule type" value="Genomic_DNA"/>
</dbReference>
<evidence type="ECO:0000313" key="2">
    <source>
        <dbReference type="Proteomes" id="UP000770015"/>
    </source>
</evidence>
<comment type="caution">
    <text evidence="1">The sequence shown here is derived from an EMBL/GenBank/DDBJ whole genome shotgun (WGS) entry which is preliminary data.</text>
</comment>
<dbReference type="AlphaFoldDB" id="A0A9P8VI56"/>
<sequence>MSRNLSVSALLVSRRVVISFSRVFWAALASVLDCLYLDCGEGYGQRVRGMEMSDCVYLPLVHLETQAFRLFSQRALALLGGIDILLQLLLELLAGLSELCELRLKSLVLRLVPGEGILGGGLARGRGWWFSHGERL</sequence>
<name>A0A9P8VI56_9PEZI</name>